<dbReference type="SMART" id="SM00283">
    <property type="entry name" value="MA"/>
    <property type="match status" value="1"/>
</dbReference>
<gene>
    <name evidence="9" type="ORF">WAE96_21055</name>
</gene>
<evidence type="ECO:0000256" key="6">
    <source>
        <dbReference type="SAM" id="Phobius"/>
    </source>
</evidence>
<evidence type="ECO:0000256" key="2">
    <source>
        <dbReference type="ARBA" id="ARBA00023224"/>
    </source>
</evidence>
<dbReference type="Gene3D" id="6.10.340.10">
    <property type="match status" value="1"/>
</dbReference>
<evidence type="ECO:0000256" key="1">
    <source>
        <dbReference type="ARBA" id="ARBA00004370"/>
    </source>
</evidence>
<keyword evidence="6" id="KW-0812">Transmembrane</keyword>
<dbReference type="PANTHER" id="PTHR32089:SF70">
    <property type="entry name" value="ENERGY TAXIS MODULATING METHYL ACCEPTING SENSORY TRANSDUCER"/>
    <property type="match status" value="1"/>
</dbReference>
<feature type="region of interest" description="Disordered" evidence="5">
    <location>
        <begin position="610"/>
        <end position="637"/>
    </location>
</feature>
<dbReference type="InterPro" id="IPR003660">
    <property type="entry name" value="HAMP_dom"/>
</dbReference>
<dbReference type="InterPro" id="IPR004089">
    <property type="entry name" value="MCPsignal_dom"/>
</dbReference>
<feature type="transmembrane region" description="Helical" evidence="6">
    <location>
        <begin position="12"/>
        <end position="31"/>
    </location>
</feature>
<dbReference type="PANTHER" id="PTHR32089">
    <property type="entry name" value="METHYL-ACCEPTING CHEMOTAXIS PROTEIN MCPB"/>
    <property type="match status" value="1"/>
</dbReference>
<dbReference type="Pfam" id="PF00015">
    <property type="entry name" value="MCPsignal"/>
    <property type="match status" value="1"/>
</dbReference>
<dbReference type="Proteomes" id="UP001382455">
    <property type="component" value="Unassembled WGS sequence"/>
</dbReference>
<dbReference type="RefSeq" id="WP_336437007.1">
    <property type="nucleotide sequence ID" value="NZ_JBAWKS010000002.1"/>
</dbReference>
<comment type="caution">
    <text evidence="9">The sequence shown here is derived from an EMBL/GenBank/DDBJ whole genome shotgun (WGS) entry which is preliminary data.</text>
</comment>
<protein>
    <submittedName>
        <fullName evidence="9">Methyl-accepting chemotaxis protein</fullName>
    </submittedName>
</protein>
<evidence type="ECO:0000313" key="9">
    <source>
        <dbReference type="EMBL" id="MEI4552181.1"/>
    </source>
</evidence>
<accession>A0ABU8EYX6</accession>
<keyword evidence="6" id="KW-0472">Membrane</keyword>
<feature type="domain" description="HAMP" evidence="8">
    <location>
        <begin position="338"/>
        <end position="390"/>
    </location>
</feature>
<evidence type="ECO:0000259" key="7">
    <source>
        <dbReference type="PROSITE" id="PS50111"/>
    </source>
</evidence>
<sequence>MVFTVKQKITFGFASVGILLAGVCLFFYMSLSNIERAYLNIKEQALPVQRSADDIQTLILNYSKNANAIYGANKLNVIEKFRAQNQSLKNQLQQTLSSSIADYSIDLEKLNNQSLALIDASESLTDNKIAYLNAKKTNKTLIEKQLALISQSSDLLYDLETLTGLSSRLLDEVMGTAIRIDDMLFNFTEVTNALSQTLDSETQVKHQNDTRFLLANIKDNYNFLNQQLTDIESGDFQTRFEQNLAVFNSNIDNPGHLYQQQTLQLAKYNQFEQDYNRVEALSEEINSSIHTIKQSASELVNRYQQLADEKIDENQLLLMVIAGVFLLVAAIIATLTIRAIIIPLGYVNHTLTKVADGDFSRHARKINDDEFGEVSDKLNRVIDNLKELITDIFAQVALLESRLENSLARSATVSHNAEKQIERAKHTTALAEDVHTSANTVNTQTKESSEDINQASEQSDAVLNLATQNREQIQLLASNLNTSVALMAELSNQSSNIGSILDTIVAISEQTNLLALNAAIEAARAGEQGRGFAVVADEVRLLASRTQESTKEIAQMITALQSGTSDAQRAINQGQEAALTCTERSAALTGAVDLIEQGLSRLADKSNQIDQSSAQQSAMAQDIVTRMQEVEHSAEQNSDELTALSENIRQINELGHKVSDALNRFKL</sequence>
<reference evidence="9 10" key="1">
    <citation type="submission" date="2023-12" db="EMBL/GenBank/DDBJ databases">
        <title>Friends and Foes: Symbiotic and Algicidal bacterial influence on Karenia brevis blooms.</title>
        <authorList>
            <person name="Fei C."/>
            <person name="Mohamed A.R."/>
            <person name="Booker A."/>
            <person name="Arshad M."/>
            <person name="Klass S."/>
            <person name="Ahn S."/>
            <person name="Gilbert P.M."/>
            <person name="Heil C.A."/>
            <person name="Martinez J.M."/>
            <person name="Amin S.A."/>
        </authorList>
    </citation>
    <scope>NUCLEOTIDE SEQUENCE [LARGE SCALE GENOMIC DNA]</scope>
    <source>
        <strain evidence="9 10">CE15</strain>
    </source>
</reference>
<keyword evidence="10" id="KW-1185">Reference proteome</keyword>
<dbReference type="SMART" id="SM00304">
    <property type="entry name" value="HAMP"/>
    <property type="match status" value="1"/>
</dbReference>
<feature type="domain" description="Methyl-accepting transducer" evidence="7">
    <location>
        <begin position="395"/>
        <end position="631"/>
    </location>
</feature>
<comment type="subcellular location">
    <subcellularLocation>
        <location evidence="1">Membrane</location>
    </subcellularLocation>
</comment>
<dbReference type="SUPFAM" id="SSF58104">
    <property type="entry name" value="Methyl-accepting chemotaxis protein (MCP) signaling domain"/>
    <property type="match status" value="1"/>
</dbReference>
<evidence type="ECO:0000256" key="4">
    <source>
        <dbReference type="PROSITE-ProRule" id="PRU00284"/>
    </source>
</evidence>
<organism evidence="9 10">
    <name type="scientific">Pseudoalteromonas spongiae</name>
    <dbReference type="NCBI Taxonomy" id="298657"/>
    <lineage>
        <taxon>Bacteria</taxon>
        <taxon>Pseudomonadati</taxon>
        <taxon>Pseudomonadota</taxon>
        <taxon>Gammaproteobacteria</taxon>
        <taxon>Alteromonadales</taxon>
        <taxon>Pseudoalteromonadaceae</taxon>
        <taxon>Pseudoalteromonas</taxon>
    </lineage>
</organism>
<keyword evidence="2 4" id="KW-0807">Transducer</keyword>
<dbReference type="EMBL" id="JBAWKS010000002">
    <property type="protein sequence ID" value="MEI4552181.1"/>
    <property type="molecule type" value="Genomic_DNA"/>
</dbReference>
<evidence type="ECO:0000256" key="3">
    <source>
        <dbReference type="ARBA" id="ARBA00029447"/>
    </source>
</evidence>
<evidence type="ECO:0000259" key="8">
    <source>
        <dbReference type="PROSITE" id="PS50885"/>
    </source>
</evidence>
<comment type="similarity">
    <text evidence="3">Belongs to the methyl-accepting chemotaxis (MCP) protein family.</text>
</comment>
<evidence type="ECO:0000256" key="5">
    <source>
        <dbReference type="SAM" id="MobiDB-lite"/>
    </source>
</evidence>
<keyword evidence="6" id="KW-1133">Transmembrane helix</keyword>
<feature type="transmembrane region" description="Helical" evidence="6">
    <location>
        <begin position="316"/>
        <end position="341"/>
    </location>
</feature>
<dbReference type="PROSITE" id="PS50885">
    <property type="entry name" value="HAMP"/>
    <property type="match status" value="1"/>
</dbReference>
<evidence type="ECO:0000313" key="10">
    <source>
        <dbReference type="Proteomes" id="UP001382455"/>
    </source>
</evidence>
<dbReference type="Gene3D" id="1.10.287.950">
    <property type="entry name" value="Methyl-accepting chemotaxis protein"/>
    <property type="match status" value="1"/>
</dbReference>
<dbReference type="PROSITE" id="PS50111">
    <property type="entry name" value="CHEMOTAXIS_TRANSDUC_2"/>
    <property type="match status" value="1"/>
</dbReference>
<feature type="compositionally biased region" description="Low complexity" evidence="5">
    <location>
        <begin position="610"/>
        <end position="623"/>
    </location>
</feature>
<proteinExistence type="inferred from homology"/>
<name>A0ABU8EYX6_9GAMM</name>